<proteinExistence type="predicted"/>
<keyword evidence="2" id="KW-0472">Membrane</keyword>
<accession>A0A1M2W3X9</accession>
<evidence type="ECO:0000256" key="2">
    <source>
        <dbReference type="SAM" id="Phobius"/>
    </source>
</evidence>
<dbReference type="OrthoDB" id="2802082at2759"/>
<protein>
    <submittedName>
        <fullName evidence="3">Uncharacterized protein</fullName>
    </submittedName>
</protein>
<evidence type="ECO:0000313" key="4">
    <source>
        <dbReference type="Proteomes" id="UP000184267"/>
    </source>
</evidence>
<evidence type="ECO:0000313" key="3">
    <source>
        <dbReference type="EMBL" id="OJT14516.1"/>
    </source>
</evidence>
<dbReference type="OMA" id="STHTFAK"/>
<feature type="compositionally biased region" description="Pro residues" evidence="1">
    <location>
        <begin position="222"/>
        <end position="231"/>
    </location>
</feature>
<feature type="region of interest" description="Disordered" evidence="1">
    <location>
        <begin position="105"/>
        <end position="132"/>
    </location>
</feature>
<feature type="region of interest" description="Disordered" evidence="1">
    <location>
        <begin position="204"/>
        <end position="287"/>
    </location>
</feature>
<feature type="compositionally biased region" description="Low complexity" evidence="1">
    <location>
        <begin position="265"/>
        <end position="280"/>
    </location>
</feature>
<reference evidence="3 4" key="1">
    <citation type="submission" date="2016-10" db="EMBL/GenBank/DDBJ databases">
        <title>Genome sequence of the basidiomycete white-rot fungus Trametes pubescens.</title>
        <authorList>
            <person name="Makela M.R."/>
            <person name="Granchi Z."/>
            <person name="Peng M."/>
            <person name="De Vries R.P."/>
            <person name="Grigoriev I."/>
            <person name="Riley R."/>
            <person name="Hilden K."/>
        </authorList>
    </citation>
    <scope>NUCLEOTIDE SEQUENCE [LARGE SCALE GENOMIC DNA]</scope>
    <source>
        <strain evidence="3 4">FBCC735</strain>
    </source>
</reference>
<organism evidence="3 4">
    <name type="scientific">Trametes pubescens</name>
    <name type="common">White-rot fungus</name>
    <dbReference type="NCBI Taxonomy" id="154538"/>
    <lineage>
        <taxon>Eukaryota</taxon>
        <taxon>Fungi</taxon>
        <taxon>Dikarya</taxon>
        <taxon>Basidiomycota</taxon>
        <taxon>Agaricomycotina</taxon>
        <taxon>Agaricomycetes</taxon>
        <taxon>Polyporales</taxon>
        <taxon>Polyporaceae</taxon>
        <taxon>Trametes</taxon>
    </lineage>
</organism>
<keyword evidence="2" id="KW-0812">Transmembrane</keyword>
<feature type="region of interest" description="Disordered" evidence="1">
    <location>
        <begin position="352"/>
        <end position="394"/>
    </location>
</feature>
<keyword evidence="4" id="KW-1185">Reference proteome</keyword>
<evidence type="ECO:0000256" key="1">
    <source>
        <dbReference type="SAM" id="MobiDB-lite"/>
    </source>
</evidence>
<comment type="caution">
    <text evidence="3">The sequence shown here is derived from an EMBL/GenBank/DDBJ whole genome shotgun (WGS) entry which is preliminary data.</text>
</comment>
<sequence>MQASSSTHRLAKRSTVLDPPLIAGIAVVVVLINIVLALAWFTCRGRQQLKAHKRRISSAIDVEKYEHSVAFAVATGGAPSAIHTKAAAAGAGDRKSYFELIQALQRQPSTPSPARLSRGSSQESAESRRLSDYVLRPQDMKEFNGVPRYPRAKGRVQALRRSAIVVSPNGSTLTRSNSLAETASVYSSASAPLDYHEQLFRAQPFGLNPSAPTNPPGSEYPLPKPPPPAAVPQPTQAADDHKQRLSSPAQTPAGRRRPSHPDVPSTPSMSPTSTMSPLSPRLRSRANSNPHAIAPQVMWLQKEDASRPSPLVRRPSSVSSLSMILALHRAAAAPAVQATSVAPLNVHRRSKDALAGVAPTPARADVDAGPTIPPRSPRRPAKTTSSSVEDSEST</sequence>
<dbReference type="Proteomes" id="UP000184267">
    <property type="component" value="Unassembled WGS sequence"/>
</dbReference>
<dbReference type="EMBL" id="MNAD01000280">
    <property type="protein sequence ID" value="OJT14516.1"/>
    <property type="molecule type" value="Genomic_DNA"/>
</dbReference>
<feature type="transmembrane region" description="Helical" evidence="2">
    <location>
        <begin position="21"/>
        <end position="41"/>
    </location>
</feature>
<gene>
    <name evidence="3" type="ORF">TRAPUB_8919</name>
</gene>
<dbReference type="AlphaFoldDB" id="A0A1M2W3X9"/>
<keyword evidence="2" id="KW-1133">Transmembrane helix</keyword>
<name>A0A1M2W3X9_TRAPU</name>